<dbReference type="EMBL" id="JAVDQF010000001">
    <property type="protein sequence ID" value="MDR6270636.1"/>
    <property type="molecule type" value="Genomic_DNA"/>
</dbReference>
<proteinExistence type="predicted"/>
<name>A0ABU1JGY6_9MICC</name>
<evidence type="ECO:0000256" key="1">
    <source>
        <dbReference type="SAM" id="MobiDB-lite"/>
    </source>
</evidence>
<reference evidence="2 3" key="1">
    <citation type="submission" date="2023-07" db="EMBL/GenBank/DDBJ databases">
        <title>Sequencing the genomes of 1000 actinobacteria strains.</title>
        <authorList>
            <person name="Klenk H.-P."/>
        </authorList>
    </citation>
    <scope>NUCLEOTIDE SEQUENCE [LARGE SCALE GENOMIC DNA]</scope>
    <source>
        <strain evidence="2 3">DSM 14555</strain>
    </source>
</reference>
<protein>
    <recommendedName>
        <fullName evidence="4">DUF2188 domain-containing protein</fullName>
    </recommendedName>
</protein>
<evidence type="ECO:0000313" key="3">
    <source>
        <dbReference type="Proteomes" id="UP001185069"/>
    </source>
</evidence>
<accession>A0ABU1JGY6</accession>
<organism evidence="2 3">
    <name type="scientific">Arthrobacter russicus</name>
    <dbReference type="NCBI Taxonomy" id="172040"/>
    <lineage>
        <taxon>Bacteria</taxon>
        <taxon>Bacillati</taxon>
        <taxon>Actinomycetota</taxon>
        <taxon>Actinomycetes</taxon>
        <taxon>Micrococcales</taxon>
        <taxon>Micrococcaceae</taxon>
        <taxon>Arthrobacter</taxon>
    </lineage>
</organism>
<feature type="region of interest" description="Disordered" evidence="1">
    <location>
        <begin position="1"/>
        <end position="35"/>
    </location>
</feature>
<evidence type="ECO:0000313" key="2">
    <source>
        <dbReference type="EMBL" id="MDR6270636.1"/>
    </source>
</evidence>
<comment type="caution">
    <text evidence="2">The sequence shown here is derived from an EMBL/GenBank/DDBJ whole genome shotgun (WGS) entry which is preliminary data.</text>
</comment>
<dbReference type="Proteomes" id="UP001185069">
    <property type="component" value="Unassembled WGS sequence"/>
</dbReference>
<keyword evidence="3" id="KW-1185">Reference proteome</keyword>
<evidence type="ECO:0008006" key="4">
    <source>
        <dbReference type="Google" id="ProtNLM"/>
    </source>
</evidence>
<sequence length="89" mass="10259">MRQKHPSESLEPLDWDQTPSQFLGRSGAPSADSRMQVWKGTDGRWRINWENEKHPCYADYATQYEAFLAALEIVDEDREIARGEVEACS</sequence>
<gene>
    <name evidence="2" type="ORF">JOE69_002874</name>
</gene>